<evidence type="ECO:0000259" key="7">
    <source>
        <dbReference type="PROSITE" id="PS50023"/>
    </source>
</evidence>
<dbReference type="GO" id="GO:0008270">
    <property type="term" value="F:zinc ion binding"/>
    <property type="evidence" value="ECO:0007669"/>
    <property type="project" value="InterPro"/>
</dbReference>
<dbReference type="PROSITE" id="PS00478">
    <property type="entry name" value="LIM_DOMAIN_1"/>
    <property type="match status" value="1"/>
</dbReference>
<organism evidence="9 10">
    <name type="scientific">Trichechus manatus latirostris</name>
    <name type="common">Florida manatee</name>
    <dbReference type="NCBI Taxonomy" id="127582"/>
    <lineage>
        <taxon>Eukaryota</taxon>
        <taxon>Metazoa</taxon>
        <taxon>Chordata</taxon>
        <taxon>Craniata</taxon>
        <taxon>Vertebrata</taxon>
        <taxon>Euteleostomi</taxon>
        <taxon>Mammalia</taxon>
        <taxon>Eutheria</taxon>
        <taxon>Afrotheria</taxon>
        <taxon>Sirenia</taxon>
        <taxon>Trichechidae</taxon>
        <taxon>Trichechus</taxon>
    </lineage>
</organism>
<feature type="region of interest" description="Disordered" evidence="6">
    <location>
        <begin position="358"/>
        <end position="416"/>
    </location>
</feature>
<feature type="compositionally biased region" description="Polar residues" evidence="6">
    <location>
        <begin position="404"/>
        <end position="414"/>
    </location>
</feature>
<dbReference type="Pfam" id="PF00412">
    <property type="entry name" value="LIM"/>
    <property type="match status" value="2"/>
</dbReference>
<feature type="region of interest" description="Disordered" evidence="6">
    <location>
        <begin position="1"/>
        <end position="104"/>
    </location>
</feature>
<dbReference type="InterPro" id="IPR047120">
    <property type="entry name" value="Pk/Esn/Tes"/>
</dbReference>
<dbReference type="RefSeq" id="XP_004379501.2">
    <property type="nucleotide sequence ID" value="XM_004379444.2"/>
</dbReference>
<dbReference type="CDD" id="cd09341">
    <property type="entry name" value="LIM2_Testin_like"/>
    <property type="match status" value="1"/>
</dbReference>
<dbReference type="FunCoup" id="A0A2Y9DR95">
    <property type="interactions" value="166"/>
</dbReference>
<evidence type="ECO:0000256" key="6">
    <source>
        <dbReference type="SAM" id="MobiDB-lite"/>
    </source>
</evidence>
<dbReference type="InParanoid" id="A0A2Y9DR95"/>
<evidence type="ECO:0000259" key="8">
    <source>
        <dbReference type="PROSITE" id="PS51303"/>
    </source>
</evidence>
<evidence type="ECO:0000313" key="9">
    <source>
        <dbReference type="Proteomes" id="UP000248480"/>
    </source>
</evidence>
<sequence>MATPVPQCEQPIPVSFHRKPGGRTEQEGGKQTLPTMSVLKSAWSHKEESPTLKKPDPPANSDSDSGHLPEEHPGDTSTQGPAVLSLGPSHLDTNPAPSWPGLRTLLQQLPPQDSDERYCLALGEEELAELRLFCAQRRREALGQGVARLLPPKLEGRTCEKCRELLRPGEYGVFAARAGEWRCWHPPCFACQACGQALINLIYFYHDGRLYCGRHHAELLRPRCPACDQLIFSQRCTEAEGRRWHESHFCCQDCAGPLGGGHYALPGGSPCCPSCFKSRYSNADSSPAPPLEGRAPLGVSEPNWVEGGDCAPLNAVTNSRAALLAAAASSSLETQRRRLGSSPLEECRAENVAEAPKGCAQGRLETPSGPKEDALCPTCSSSSDSEPEGFFLGQRLPRPGETPGSLQARNSDTSGKPCIIC</sequence>
<dbReference type="FunFam" id="2.10.110.10:FF:000005">
    <property type="entry name" value="Testin isoform 1"/>
    <property type="match status" value="1"/>
</dbReference>
<dbReference type="InterPro" id="IPR001781">
    <property type="entry name" value="Znf_LIM"/>
</dbReference>
<keyword evidence="9" id="KW-1185">Reference proteome</keyword>
<dbReference type="PROSITE" id="PS50023">
    <property type="entry name" value="LIM_DOMAIN_2"/>
    <property type="match status" value="2"/>
</dbReference>
<protein>
    <submittedName>
        <fullName evidence="10">Prickle-like protein 4</fullName>
    </submittedName>
</protein>
<dbReference type="Proteomes" id="UP000248480">
    <property type="component" value="Unplaced"/>
</dbReference>
<evidence type="ECO:0000313" key="10">
    <source>
        <dbReference type="RefSeq" id="XP_004379501.2"/>
    </source>
</evidence>
<dbReference type="STRING" id="127582.A0A2Y9DR95"/>
<feature type="compositionally biased region" description="Basic and acidic residues" evidence="6">
    <location>
        <begin position="44"/>
        <end position="56"/>
    </location>
</feature>
<dbReference type="Gene3D" id="2.10.110.10">
    <property type="entry name" value="Cysteine Rich Protein"/>
    <property type="match status" value="2"/>
</dbReference>
<dbReference type="CTD" id="29964"/>
<dbReference type="SUPFAM" id="SSF57716">
    <property type="entry name" value="Glucocorticoid receptor-like (DNA-binding domain)"/>
    <property type="match status" value="1"/>
</dbReference>
<dbReference type="CDD" id="cd09340">
    <property type="entry name" value="LIM1_Testin_like"/>
    <property type="match status" value="1"/>
</dbReference>
<keyword evidence="2" id="KW-0677">Repeat</keyword>
<keyword evidence="3 5" id="KW-0862">Zinc</keyword>
<feature type="domain" description="LIM zinc-binding" evidence="7">
    <location>
        <begin position="157"/>
        <end position="222"/>
    </location>
</feature>
<proteinExistence type="predicted"/>
<feature type="domain" description="PET" evidence="8">
    <location>
        <begin position="49"/>
        <end position="155"/>
    </location>
</feature>
<evidence type="ECO:0000256" key="4">
    <source>
        <dbReference type="ARBA" id="ARBA00023038"/>
    </source>
</evidence>
<keyword evidence="4 5" id="KW-0440">LIM domain</keyword>
<evidence type="ECO:0000256" key="5">
    <source>
        <dbReference type="PROSITE-ProRule" id="PRU00125"/>
    </source>
</evidence>
<dbReference type="AlphaFoldDB" id="A0A2Y9DR95"/>
<feature type="compositionally biased region" description="Basic and acidic residues" evidence="6">
    <location>
        <begin position="64"/>
        <end position="74"/>
    </location>
</feature>
<dbReference type="PANTHER" id="PTHR24211">
    <property type="entry name" value="LIM DOMAIN-CONTAINING PROTEIN"/>
    <property type="match status" value="1"/>
</dbReference>
<dbReference type="SMART" id="SM00132">
    <property type="entry name" value="LIM"/>
    <property type="match status" value="2"/>
</dbReference>
<dbReference type="CDD" id="cd09828">
    <property type="entry name" value="PET_OEBT"/>
    <property type="match status" value="1"/>
</dbReference>
<dbReference type="GeneID" id="101350207"/>
<dbReference type="InterPro" id="IPR010442">
    <property type="entry name" value="PET_domain"/>
</dbReference>
<name>A0A2Y9DR95_TRIMA</name>
<keyword evidence="1 5" id="KW-0479">Metal-binding</keyword>
<gene>
    <name evidence="10" type="primary">PRICKLE4</name>
</gene>
<feature type="domain" description="LIM zinc-binding" evidence="7">
    <location>
        <begin position="223"/>
        <end position="282"/>
    </location>
</feature>
<dbReference type="PANTHER" id="PTHR24211:SF35">
    <property type="entry name" value="PRICKLE-LIKE PROTEIN 4"/>
    <property type="match status" value="1"/>
</dbReference>
<reference evidence="10" key="1">
    <citation type="submission" date="2025-08" db="UniProtKB">
        <authorList>
            <consortium name="RefSeq"/>
        </authorList>
    </citation>
    <scope>IDENTIFICATION</scope>
</reference>
<dbReference type="PROSITE" id="PS51303">
    <property type="entry name" value="PET"/>
    <property type="match status" value="1"/>
</dbReference>
<evidence type="ECO:0000256" key="1">
    <source>
        <dbReference type="ARBA" id="ARBA00022723"/>
    </source>
</evidence>
<accession>A0A2Y9DR95</accession>
<dbReference type="KEGG" id="tmu:101350207"/>
<dbReference type="Pfam" id="PF06297">
    <property type="entry name" value="PET"/>
    <property type="match status" value="1"/>
</dbReference>
<evidence type="ECO:0000256" key="3">
    <source>
        <dbReference type="ARBA" id="ARBA00022833"/>
    </source>
</evidence>
<evidence type="ECO:0000256" key="2">
    <source>
        <dbReference type="ARBA" id="ARBA00022737"/>
    </source>
</evidence>
<dbReference type="FunFam" id="2.10.110.10:FF:000093">
    <property type="entry name" value="prickle-like protein 4 isoform X3"/>
    <property type="match status" value="1"/>
</dbReference>